<reference evidence="1 2" key="1">
    <citation type="journal article" date="2019" name="New Phytol.">
        <title>Comparative genomics reveals unique wood-decay strategies and fruiting body development in the Schizophyllaceae.</title>
        <authorList>
            <person name="Almasi E."/>
            <person name="Sahu N."/>
            <person name="Krizsan K."/>
            <person name="Balint B."/>
            <person name="Kovacs G.M."/>
            <person name="Kiss B."/>
            <person name="Cseklye J."/>
            <person name="Drula E."/>
            <person name="Henrissat B."/>
            <person name="Nagy I."/>
            <person name="Chovatia M."/>
            <person name="Adam C."/>
            <person name="LaButti K."/>
            <person name="Lipzen A."/>
            <person name="Riley R."/>
            <person name="Grigoriev I.V."/>
            <person name="Nagy L.G."/>
        </authorList>
    </citation>
    <scope>NUCLEOTIDE SEQUENCE [LARGE SCALE GENOMIC DNA]</scope>
    <source>
        <strain evidence="1 2">NL-1724</strain>
    </source>
</reference>
<keyword evidence="2" id="KW-1185">Reference proteome</keyword>
<organism evidence="1 2">
    <name type="scientific">Schizophyllum amplum</name>
    <dbReference type="NCBI Taxonomy" id="97359"/>
    <lineage>
        <taxon>Eukaryota</taxon>
        <taxon>Fungi</taxon>
        <taxon>Dikarya</taxon>
        <taxon>Basidiomycota</taxon>
        <taxon>Agaricomycotina</taxon>
        <taxon>Agaricomycetes</taxon>
        <taxon>Agaricomycetidae</taxon>
        <taxon>Agaricales</taxon>
        <taxon>Schizophyllaceae</taxon>
        <taxon>Schizophyllum</taxon>
    </lineage>
</organism>
<sequence>MMSSMSYQVWGSCSCGALESRDCGGRFFSRTPSCSSRVCTSTLPQEHQFGTGN</sequence>
<dbReference type="Proteomes" id="UP000320762">
    <property type="component" value="Unassembled WGS sequence"/>
</dbReference>
<comment type="caution">
    <text evidence="1">The sequence shown here is derived from an EMBL/GenBank/DDBJ whole genome shotgun (WGS) entry which is preliminary data.</text>
</comment>
<name>A0A550CZG8_9AGAR</name>
<proteinExistence type="predicted"/>
<accession>A0A550CZG8</accession>
<dbReference type="EMBL" id="VDMD01000001">
    <property type="protein sequence ID" value="TRM70166.1"/>
    <property type="molecule type" value="Genomic_DNA"/>
</dbReference>
<dbReference type="AlphaFoldDB" id="A0A550CZG8"/>
<protein>
    <submittedName>
        <fullName evidence="1">Uncharacterized protein</fullName>
    </submittedName>
</protein>
<gene>
    <name evidence="1" type="ORF">BD626DRAFT_476499</name>
</gene>
<evidence type="ECO:0000313" key="2">
    <source>
        <dbReference type="Proteomes" id="UP000320762"/>
    </source>
</evidence>
<evidence type="ECO:0000313" key="1">
    <source>
        <dbReference type="EMBL" id="TRM70166.1"/>
    </source>
</evidence>